<dbReference type="InterPro" id="IPR025500">
    <property type="entry name" value="DUF4390"/>
</dbReference>
<keyword evidence="2" id="KW-0732">Signal</keyword>
<comment type="caution">
    <text evidence="3">The sequence shown here is derived from an EMBL/GenBank/DDBJ whole genome shotgun (WGS) entry which is preliminary data.</text>
</comment>
<feature type="region of interest" description="Disordered" evidence="1">
    <location>
        <begin position="211"/>
        <end position="243"/>
    </location>
</feature>
<reference evidence="4" key="1">
    <citation type="journal article" date="2019" name="Int. J. Syst. Evol. Microbiol.">
        <title>The Global Catalogue of Microorganisms (GCM) 10K type strain sequencing project: providing services to taxonomists for standard genome sequencing and annotation.</title>
        <authorList>
            <consortium name="The Broad Institute Genomics Platform"/>
            <consortium name="The Broad Institute Genome Sequencing Center for Infectious Disease"/>
            <person name="Wu L."/>
            <person name="Ma J."/>
        </authorList>
    </citation>
    <scope>NUCLEOTIDE SEQUENCE [LARGE SCALE GENOMIC DNA]</scope>
    <source>
        <strain evidence="4">JCM 17561</strain>
    </source>
</reference>
<keyword evidence="4" id="KW-1185">Reference proteome</keyword>
<dbReference type="Pfam" id="PF14334">
    <property type="entry name" value="DUF4390"/>
    <property type="match status" value="1"/>
</dbReference>
<feature type="signal peptide" evidence="2">
    <location>
        <begin position="1"/>
        <end position="40"/>
    </location>
</feature>
<proteinExistence type="predicted"/>
<feature type="chain" id="PRO_5047005132" description="DUF4390 domain-containing protein" evidence="2">
    <location>
        <begin position="41"/>
        <end position="243"/>
    </location>
</feature>
<evidence type="ECO:0000256" key="2">
    <source>
        <dbReference type="SAM" id="SignalP"/>
    </source>
</evidence>
<organism evidence="3 4">
    <name type="scientific">Comamonas faecalis</name>
    <dbReference type="NCBI Taxonomy" id="1387849"/>
    <lineage>
        <taxon>Bacteria</taxon>
        <taxon>Pseudomonadati</taxon>
        <taxon>Pseudomonadota</taxon>
        <taxon>Betaproteobacteria</taxon>
        <taxon>Burkholderiales</taxon>
        <taxon>Comamonadaceae</taxon>
        <taxon>Comamonas</taxon>
    </lineage>
</organism>
<evidence type="ECO:0000256" key="1">
    <source>
        <dbReference type="SAM" id="MobiDB-lite"/>
    </source>
</evidence>
<accession>A0ABP7S0N0</accession>
<evidence type="ECO:0000313" key="3">
    <source>
        <dbReference type="EMBL" id="GAA4004953.1"/>
    </source>
</evidence>
<dbReference type="Proteomes" id="UP001501627">
    <property type="component" value="Unassembled WGS sequence"/>
</dbReference>
<evidence type="ECO:0008006" key="5">
    <source>
        <dbReference type="Google" id="ProtNLM"/>
    </source>
</evidence>
<protein>
    <recommendedName>
        <fullName evidence="5">DUF4390 domain-containing protein</fullName>
    </recommendedName>
</protein>
<sequence>MHCCTRADTHVRPLLPGLRRAAAALVCAVLLLCAGASALAQTHGEVVQLQLRRDAHGLYLDAALQLQLPDLVKDALAKGIAMHFIADAQVVHKRWYWSDKVLAHATRHLRLSYQPLTRRWRLMQSTQPLPAGGLGMALGQGFDDLSEAVDAMQRIARWKIADADELDGAQDGEVRFQFSLDMSQLPRLMHISAVGRSRWNVQLAQVQPLPPLAEPAPLSQDGLAGEPAAPTVEELPVQGEAQP</sequence>
<dbReference type="EMBL" id="BAABBP010000042">
    <property type="protein sequence ID" value="GAA4004953.1"/>
    <property type="molecule type" value="Genomic_DNA"/>
</dbReference>
<evidence type="ECO:0000313" key="4">
    <source>
        <dbReference type="Proteomes" id="UP001501627"/>
    </source>
</evidence>
<name>A0ABP7S0N0_9BURK</name>
<gene>
    <name evidence="3" type="ORF">GCM10022279_31330</name>
</gene>